<dbReference type="PROSITE" id="PS50878">
    <property type="entry name" value="RT_POL"/>
    <property type="match status" value="1"/>
</dbReference>
<dbReference type="InterPro" id="IPR001584">
    <property type="entry name" value="Integrase_cat-core"/>
</dbReference>
<evidence type="ECO:0000256" key="2">
    <source>
        <dbReference type="ARBA" id="ARBA00022679"/>
    </source>
</evidence>
<dbReference type="PROSITE" id="PS00141">
    <property type="entry name" value="ASP_PROTEASE"/>
    <property type="match status" value="1"/>
</dbReference>
<dbReference type="InterPro" id="IPR000477">
    <property type="entry name" value="RT_dom"/>
</dbReference>
<evidence type="ECO:0000259" key="13">
    <source>
        <dbReference type="PROSITE" id="PS50878"/>
    </source>
</evidence>
<feature type="compositionally biased region" description="Polar residues" evidence="12">
    <location>
        <begin position="1083"/>
        <end position="1099"/>
    </location>
</feature>
<dbReference type="GO" id="GO:0003964">
    <property type="term" value="F:RNA-directed DNA polymerase activity"/>
    <property type="evidence" value="ECO:0007669"/>
    <property type="project" value="UniProtKB-KW"/>
</dbReference>
<evidence type="ECO:0000256" key="10">
    <source>
        <dbReference type="ARBA" id="ARBA00022918"/>
    </source>
</evidence>
<proteinExistence type="predicted"/>
<dbReference type="SUPFAM" id="SSF53098">
    <property type="entry name" value="Ribonuclease H-like"/>
    <property type="match status" value="1"/>
</dbReference>
<dbReference type="CDD" id="cd01647">
    <property type="entry name" value="RT_LTR"/>
    <property type="match status" value="1"/>
</dbReference>
<keyword evidence="7" id="KW-0460">Magnesium</keyword>
<dbReference type="InterPro" id="IPR041577">
    <property type="entry name" value="RT_RNaseH_2"/>
</dbReference>
<dbReference type="Gene3D" id="3.10.10.10">
    <property type="entry name" value="HIV Type 1 Reverse Transcriptase, subunit A, domain 1"/>
    <property type="match status" value="1"/>
</dbReference>
<dbReference type="PROSITE" id="PS50994">
    <property type="entry name" value="INTEGRASE"/>
    <property type="match status" value="1"/>
</dbReference>
<accession>A0A6V7UTC1</accession>
<feature type="region of interest" description="Disordered" evidence="12">
    <location>
        <begin position="1083"/>
        <end position="1110"/>
    </location>
</feature>
<evidence type="ECO:0000256" key="12">
    <source>
        <dbReference type="SAM" id="MobiDB-lite"/>
    </source>
</evidence>
<keyword evidence="2" id="KW-0808">Transferase</keyword>
<dbReference type="Gene3D" id="2.40.70.10">
    <property type="entry name" value="Acid Proteases"/>
    <property type="match status" value="1"/>
</dbReference>
<evidence type="ECO:0000259" key="14">
    <source>
        <dbReference type="PROSITE" id="PS50994"/>
    </source>
</evidence>
<keyword evidence="11" id="KW-0511">Multifunctional enzyme</keyword>
<evidence type="ECO:0000256" key="3">
    <source>
        <dbReference type="ARBA" id="ARBA00022695"/>
    </source>
</evidence>
<name>A0A6V7UTC1_MELEN</name>
<dbReference type="Pfam" id="PF17921">
    <property type="entry name" value="Integrase_H2C2"/>
    <property type="match status" value="1"/>
</dbReference>
<dbReference type="FunFam" id="1.10.340.70:FF:000003">
    <property type="entry name" value="Protein CBG25708"/>
    <property type="match status" value="1"/>
</dbReference>
<comment type="caution">
    <text evidence="15">The sequence shown here is derived from an EMBL/GenBank/DDBJ whole genome shotgun (WGS) entry which is preliminary data.</text>
</comment>
<keyword evidence="4" id="KW-0540">Nuclease</keyword>
<keyword evidence="6" id="KW-0378">Hydrolase</keyword>
<dbReference type="PANTHER" id="PTHR37984">
    <property type="entry name" value="PROTEIN CBG26694"/>
    <property type="match status" value="1"/>
</dbReference>
<dbReference type="Gene3D" id="3.30.420.10">
    <property type="entry name" value="Ribonuclease H-like superfamily/Ribonuclease H"/>
    <property type="match status" value="1"/>
</dbReference>
<dbReference type="AlphaFoldDB" id="A0A6V7UTC1"/>
<evidence type="ECO:0000256" key="9">
    <source>
        <dbReference type="ARBA" id="ARBA00022908"/>
    </source>
</evidence>
<dbReference type="Pfam" id="PF00078">
    <property type="entry name" value="RVT_1"/>
    <property type="match status" value="1"/>
</dbReference>
<dbReference type="InterPro" id="IPR041588">
    <property type="entry name" value="Integrase_H2C2"/>
</dbReference>
<evidence type="ECO:0000313" key="16">
    <source>
        <dbReference type="Proteomes" id="UP000580250"/>
    </source>
</evidence>
<dbReference type="Proteomes" id="UP000580250">
    <property type="component" value="Unassembled WGS sequence"/>
</dbReference>
<dbReference type="GO" id="GO:0006508">
    <property type="term" value="P:proteolysis"/>
    <property type="evidence" value="ECO:0007669"/>
    <property type="project" value="InterPro"/>
</dbReference>
<keyword evidence="10" id="KW-0695">RNA-directed DNA polymerase</keyword>
<feature type="domain" description="Reverse transcriptase" evidence="13">
    <location>
        <begin position="242"/>
        <end position="420"/>
    </location>
</feature>
<evidence type="ECO:0000256" key="5">
    <source>
        <dbReference type="ARBA" id="ARBA00022759"/>
    </source>
</evidence>
<keyword evidence="5" id="KW-0255">Endonuclease</keyword>
<feature type="compositionally biased region" description="Basic and acidic residues" evidence="12">
    <location>
        <begin position="1100"/>
        <end position="1110"/>
    </location>
</feature>
<dbReference type="InterPro" id="IPR021109">
    <property type="entry name" value="Peptidase_aspartic_dom_sf"/>
</dbReference>
<dbReference type="InterPro" id="IPR012337">
    <property type="entry name" value="RNaseH-like_sf"/>
</dbReference>
<dbReference type="Pfam" id="PF00665">
    <property type="entry name" value="rve"/>
    <property type="match status" value="1"/>
</dbReference>
<dbReference type="Gene3D" id="1.10.340.70">
    <property type="match status" value="1"/>
</dbReference>
<dbReference type="FunFam" id="3.30.70.270:FF:000020">
    <property type="entry name" value="Transposon Tf2-6 polyprotein-like Protein"/>
    <property type="match status" value="1"/>
</dbReference>
<dbReference type="InterPro" id="IPR043502">
    <property type="entry name" value="DNA/RNA_pol_sf"/>
</dbReference>
<dbReference type="OrthoDB" id="5829234at2759"/>
<dbReference type="Gene3D" id="3.30.70.270">
    <property type="match status" value="2"/>
</dbReference>
<keyword evidence="3" id="KW-0548">Nucleotidyltransferase</keyword>
<dbReference type="GO" id="GO:0003723">
    <property type="term" value="F:RNA binding"/>
    <property type="evidence" value="ECO:0007669"/>
    <property type="project" value="UniProtKB-KW"/>
</dbReference>
<dbReference type="FunFam" id="3.30.420.10:FF:000063">
    <property type="entry name" value="Retrovirus-related Pol polyprotein from transposon 297-like Protein"/>
    <property type="match status" value="1"/>
</dbReference>
<dbReference type="GO" id="GO:0042575">
    <property type="term" value="C:DNA polymerase complex"/>
    <property type="evidence" value="ECO:0007669"/>
    <property type="project" value="UniProtKB-ARBA"/>
</dbReference>
<organism evidence="15 16">
    <name type="scientific">Meloidogyne enterolobii</name>
    <name type="common">Root-knot nematode worm</name>
    <name type="synonym">Meloidogyne mayaguensis</name>
    <dbReference type="NCBI Taxonomy" id="390850"/>
    <lineage>
        <taxon>Eukaryota</taxon>
        <taxon>Metazoa</taxon>
        <taxon>Ecdysozoa</taxon>
        <taxon>Nematoda</taxon>
        <taxon>Chromadorea</taxon>
        <taxon>Rhabditida</taxon>
        <taxon>Tylenchina</taxon>
        <taxon>Tylenchomorpha</taxon>
        <taxon>Tylenchoidea</taxon>
        <taxon>Meloidogynidae</taxon>
        <taxon>Meloidogyninae</taxon>
        <taxon>Meloidogyne</taxon>
    </lineage>
</organism>
<evidence type="ECO:0000256" key="8">
    <source>
        <dbReference type="ARBA" id="ARBA00022884"/>
    </source>
</evidence>
<evidence type="ECO:0000256" key="6">
    <source>
        <dbReference type="ARBA" id="ARBA00022801"/>
    </source>
</evidence>
<dbReference type="EC" id="2.7.7.49" evidence="1"/>
<dbReference type="SUPFAM" id="SSF56672">
    <property type="entry name" value="DNA/RNA polymerases"/>
    <property type="match status" value="1"/>
</dbReference>
<keyword evidence="8" id="KW-0694">RNA-binding</keyword>
<dbReference type="CDD" id="cd09274">
    <property type="entry name" value="RNase_HI_RT_Ty3"/>
    <property type="match status" value="1"/>
</dbReference>
<keyword evidence="9" id="KW-0229">DNA integration</keyword>
<dbReference type="InterPro" id="IPR043128">
    <property type="entry name" value="Rev_trsase/Diguanyl_cyclase"/>
</dbReference>
<sequence length="1141" mass="131493">MMKELFNYIRDCFITTEVQKDSEIKNYSAEILSVSTEQKFEWIKKEVLLNGKKVEFILDSGAQISCINEGTWKKVGSPFLTKVNFNGKSYTGDEFRILGRFFCSIILNGLEEILLVYVTKEKMNLFGLPWIITFEKKFGYPIVTTLSDKDSKDSINSIAKEIIPTISENKEMYVIQKDIQEEIQAELKEKFSQVFEEGLGHCSKTKAHLHLKPGSKPVFVRARPVPIGVKDSVEEEINRLLKMGAIRPIEFADWAAPILAVKKANGKIRVCIDYSTGLNEALELNKYPLPTPQEIWSEMHGNKIFSQLDLRDAYLQVELDSDSKKLANINTHKGLFEVQRLPFGVKSAPAIFQKLMDELISGLKGVFAYLDDLIIASENETEHKKILIQLFEGIQKYGLKIQLEKCNFFKPELKFLGHIVSAEGIKPDPKKKGIIQKLPRSQNIKELKSVMGTINYYSKFVDQMHQFRGPLDKLLRKNSIWKWEEEQEKAFEQIKSILSSDLLLTHFDPQFEIIVTADASNYGVGAVISHKYSDGSEKAIEYASKSLSDSEKNYGQIEKEALALVFAVQKFHKMLFGRKFKLRTDHKPLLAIFGNKKGIKIQTASRLQRWALIMTNYDFQIEFVSTEKMGMADSLSRLISKNAENEDKIIALVSDSNKFDSGPPEELNEVENSVNYVLNILFEELPIDSNQVKIETDNDIKLKTVIDYIRNNSWPKKIEDSELKFWSTRRQNLQIINGCILFADKVVIPANLQKKFLDSLHSTHSGVVRMKNLAREYIYWPGISNDIEQIAANCDSCQKAAKRPIKTDLSPWPAPNKAWERIHIDFAGPCKDGKLYMIIVDAYSKWPEIFGNTTTSAKDSIKNLEWLFSHYGIPKVIVSDNGSPFQSFEFKNYCISKGIHQIFSPPYHPQSNGQAERFVDYFKRMMNKNWGKSNWLQEVLLNYRATPHYSLGGKSPAEVFLNRKLRIQLSLVKPEKPGNSINIQREDIRTKMKNWFDKHHGTKLNRFEVGDNILFGNYDKNKQIQWLPGKIISKNGVVFKIRSDKLRAIIHRHANQLRKIKNLGNQQVVNYWWKTPQHIRNENIQNIPSPNRKSTIQNKPDNEIRSERPKRTIRAPKRLVVENTTQKRYREEPIQIFAKPR</sequence>
<dbReference type="InterPro" id="IPR050951">
    <property type="entry name" value="Retrovirus_Pol_polyprotein"/>
</dbReference>
<dbReference type="SUPFAM" id="SSF50630">
    <property type="entry name" value="Acid proteases"/>
    <property type="match status" value="1"/>
</dbReference>
<evidence type="ECO:0000256" key="1">
    <source>
        <dbReference type="ARBA" id="ARBA00012493"/>
    </source>
</evidence>
<dbReference type="InterPro" id="IPR036397">
    <property type="entry name" value="RNaseH_sf"/>
</dbReference>
<evidence type="ECO:0000256" key="4">
    <source>
        <dbReference type="ARBA" id="ARBA00022722"/>
    </source>
</evidence>
<feature type="domain" description="Integrase catalytic" evidence="14">
    <location>
        <begin position="811"/>
        <end position="964"/>
    </location>
</feature>
<dbReference type="GO" id="GO:0015074">
    <property type="term" value="P:DNA integration"/>
    <property type="evidence" value="ECO:0007669"/>
    <property type="project" value="UniProtKB-KW"/>
</dbReference>
<dbReference type="Pfam" id="PF17919">
    <property type="entry name" value="RT_RNaseH_2"/>
    <property type="match status" value="1"/>
</dbReference>
<dbReference type="GO" id="GO:0004190">
    <property type="term" value="F:aspartic-type endopeptidase activity"/>
    <property type="evidence" value="ECO:0007669"/>
    <property type="project" value="InterPro"/>
</dbReference>
<reference evidence="15 16" key="1">
    <citation type="submission" date="2020-08" db="EMBL/GenBank/DDBJ databases">
        <authorList>
            <person name="Koutsovoulos G."/>
            <person name="Danchin GJ E."/>
        </authorList>
    </citation>
    <scope>NUCLEOTIDE SEQUENCE [LARGE SCALE GENOMIC DNA]</scope>
</reference>
<evidence type="ECO:0000256" key="11">
    <source>
        <dbReference type="ARBA" id="ARBA00023268"/>
    </source>
</evidence>
<dbReference type="EMBL" id="CAJEWN010000107">
    <property type="protein sequence ID" value="CAD2165080.1"/>
    <property type="molecule type" value="Genomic_DNA"/>
</dbReference>
<dbReference type="GO" id="GO:0004519">
    <property type="term" value="F:endonuclease activity"/>
    <property type="evidence" value="ECO:0007669"/>
    <property type="project" value="UniProtKB-KW"/>
</dbReference>
<protein>
    <recommendedName>
        <fullName evidence="1">RNA-directed DNA polymerase</fullName>
        <ecNumber evidence="1">2.7.7.49</ecNumber>
    </recommendedName>
</protein>
<evidence type="ECO:0000256" key="7">
    <source>
        <dbReference type="ARBA" id="ARBA00022842"/>
    </source>
</evidence>
<evidence type="ECO:0000313" key="15">
    <source>
        <dbReference type="EMBL" id="CAD2165080.1"/>
    </source>
</evidence>
<dbReference type="InterPro" id="IPR001969">
    <property type="entry name" value="Aspartic_peptidase_AS"/>
</dbReference>
<dbReference type="PANTHER" id="PTHR37984:SF5">
    <property type="entry name" value="PROTEIN NYNRIN-LIKE"/>
    <property type="match status" value="1"/>
</dbReference>
<gene>
    <name evidence="15" type="ORF">MENT_LOCUS16939</name>
</gene>